<dbReference type="InterPro" id="IPR042480">
    <property type="entry name" value="DISP3"/>
</dbReference>
<dbReference type="Pfam" id="PF03176">
    <property type="entry name" value="MMPL"/>
    <property type="match status" value="1"/>
</dbReference>
<feature type="compositionally biased region" description="Gly residues" evidence="5">
    <location>
        <begin position="308"/>
        <end position="320"/>
    </location>
</feature>
<evidence type="ECO:0000313" key="8">
    <source>
        <dbReference type="EMBL" id="CAE8678751.1"/>
    </source>
</evidence>
<proteinExistence type="predicted"/>
<evidence type="ECO:0000256" key="6">
    <source>
        <dbReference type="SAM" id="Phobius"/>
    </source>
</evidence>
<name>A0A813JCD7_POLGL</name>
<sequence>MAEQKRSLKVMPGHTSCWPRDLRNSIESRGGSFPSYTLRQDVRNFLAQEPSIRDHLDLAEDGSVMWVLLEFHVEFDTHSSGRQIEPFMETWESFVVQAGKDLDQLYSGSAYPLGPAFPSTSLFERAEAENRVVNSALSSWLVSVGCALAALVVFTRSLWLSVIATFAMFATAACSLFFITSVFHWHFGLMEAVSLIIFCGFSVDYPLHVVQAYVQERDRGAGVRGALREVGGAVVSGCLTTCGAASFLLLCQIRLFTRFGQVLVVNMIFALIFALVWIPAVLECTTCGGGADESRKRPPLHQSDDAGFGRGLLHSGGTGTGRSLSEELDEVSSGFTVLGGGTPRGSRRS</sequence>
<dbReference type="EMBL" id="CAJNNW010025707">
    <property type="protein sequence ID" value="CAE8678751.1"/>
    <property type="molecule type" value="Genomic_DNA"/>
</dbReference>
<evidence type="ECO:0000256" key="3">
    <source>
        <dbReference type="ARBA" id="ARBA00022989"/>
    </source>
</evidence>
<gene>
    <name evidence="8" type="ORF">PGLA2088_LOCUS20981</name>
</gene>
<feature type="region of interest" description="Disordered" evidence="5">
    <location>
        <begin position="290"/>
        <end position="349"/>
    </location>
</feature>
<dbReference type="SUPFAM" id="SSF82866">
    <property type="entry name" value="Multidrug efflux transporter AcrB transmembrane domain"/>
    <property type="match status" value="1"/>
</dbReference>
<feature type="transmembrane region" description="Helical" evidence="6">
    <location>
        <begin position="192"/>
        <end position="210"/>
    </location>
</feature>
<dbReference type="GO" id="GO:0016020">
    <property type="term" value="C:membrane"/>
    <property type="evidence" value="ECO:0007669"/>
    <property type="project" value="UniProtKB-SubCell"/>
</dbReference>
<evidence type="ECO:0000256" key="2">
    <source>
        <dbReference type="ARBA" id="ARBA00022692"/>
    </source>
</evidence>
<dbReference type="Gene3D" id="1.20.1640.10">
    <property type="entry name" value="Multidrug efflux transporter AcrB transmembrane domain"/>
    <property type="match status" value="1"/>
</dbReference>
<dbReference type="GO" id="GO:0005737">
    <property type="term" value="C:cytoplasm"/>
    <property type="evidence" value="ECO:0007669"/>
    <property type="project" value="TreeGrafter"/>
</dbReference>
<dbReference type="AlphaFoldDB" id="A0A813JCD7"/>
<evidence type="ECO:0000256" key="1">
    <source>
        <dbReference type="ARBA" id="ARBA00004141"/>
    </source>
</evidence>
<keyword evidence="3 6" id="KW-1133">Transmembrane helix</keyword>
<protein>
    <recommendedName>
        <fullName evidence="7">Membrane transport protein MMPL domain-containing protein</fullName>
    </recommendedName>
</protein>
<dbReference type="InterPro" id="IPR004869">
    <property type="entry name" value="MMPL_dom"/>
</dbReference>
<evidence type="ECO:0000256" key="5">
    <source>
        <dbReference type="SAM" id="MobiDB-lite"/>
    </source>
</evidence>
<feature type="transmembrane region" description="Helical" evidence="6">
    <location>
        <begin position="132"/>
        <end position="152"/>
    </location>
</feature>
<keyword evidence="4 6" id="KW-0472">Membrane</keyword>
<evidence type="ECO:0000259" key="7">
    <source>
        <dbReference type="Pfam" id="PF03176"/>
    </source>
</evidence>
<dbReference type="Proteomes" id="UP000626109">
    <property type="component" value="Unassembled WGS sequence"/>
</dbReference>
<accession>A0A813JCD7</accession>
<keyword evidence="2 6" id="KW-0812">Transmembrane</keyword>
<feature type="transmembrane region" description="Helical" evidence="6">
    <location>
        <begin position="158"/>
        <end position="180"/>
    </location>
</feature>
<organism evidence="8 9">
    <name type="scientific">Polarella glacialis</name>
    <name type="common">Dinoflagellate</name>
    <dbReference type="NCBI Taxonomy" id="89957"/>
    <lineage>
        <taxon>Eukaryota</taxon>
        <taxon>Sar</taxon>
        <taxon>Alveolata</taxon>
        <taxon>Dinophyceae</taxon>
        <taxon>Suessiales</taxon>
        <taxon>Suessiaceae</taxon>
        <taxon>Polarella</taxon>
    </lineage>
</organism>
<dbReference type="PANTHER" id="PTHR46687:SF1">
    <property type="entry name" value="PROTEIN DISPATCHED HOMOLOG 3"/>
    <property type="match status" value="1"/>
</dbReference>
<feature type="domain" description="Membrane transport protein MMPL" evidence="7">
    <location>
        <begin position="141"/>
        <end position="285"/>
    </location>
</feature>
<feature type="transmembrane region" description="Helical" evidence="6">
    <location>
        <begin position="262"/>
        <end position="282"/>
    </location>
</feature>
<dbReference type="PANTHER" id="PTHR46687">
    <property type="entry name" value="PROTEIN DISPATCHED HOMOLOG 3"/>
    <property type="match status" value="1"/>
</dbReference>
<reference evidence="8" key="1">
    <citation type="submission" date="2021-02" db="EMBL/GenBank/DDBJ databases">
        <authorList>
            <person name="Dougan E. K."/>
            <person name="Rhodes N."/>
            <person name="Thang M."/>
            <person name="Chan C."/>
        </authorList>
    </citation>
    <scope>NUCLEOTIDE SEQUENCE</scope>
</reference>
<comment type="caution">
    <text evidence="8">The sequence shown here is derived from an EMBL/GenBank/DDBJ whole genome shotgun (WGS) entry which is preliminary data.</text>
</comment>
<feature type="transmembrane region" description="Helical" evidence="6">
    <location>
        <begin position="230"/>
        <end position="250"/>
    </location>
</feature>
<evidence type="ECO:0000256" key="4">
    <source>
        <dbReference type="ARBA" id="ARBA00023136"/>
    </source>
</evidence>
<evidence type="ECO:0000313" key="9">
    <source>
        <dbReference type="Proteomes" id="UP000626109"/>
    </source>
</evidence>
<comment type="subcellular location">
    <subcellularLocation>
        <location evidence="1">Membrane</location>
        <topology evidence="1">Multi-pass membrane protein</topology>
    </subcellularLocation>
</comment>